<keyword evidence="2" id="KW-0812">Transmembrane</keyword>
<feature type="domain" description="Haemolysin activator HlyB C-terminal" evidence="5">
    <location>
        <begin position="249"/>
        <end position="547"/>
    </location>
</feature>
<dbReference type="PANTHER" id="PTHR34597">
    <property type="entry name" value="SLR1661 PROTEIN"/>
    <property type="match status" value="1"/>
</dbReference>
<keyword evidence="9" id="KW-1185">Reference proteome</keyword>
<dbReference type="PANTHER" id="PTHR34597:SF3">
    <property type="entry name" value="OUTER MEMBRANE TRANSPORTER CDIB"/>
    <property type="match status" value="1"/>
</dbReference>
<evidence type="ECO:0000259" key="7">
    <source>
        <dbReference type="Pfam" id="PF17287"/>
    </source>
</evidence>
<dbReference type="Pfam" id="PF08479">
    <property type="entry name" value="POTRA_2"/>
    <property type="match status" value="1"/>
</dbReference>
<feature type="region of interest" description="Disordered" evidence="4">
    <location>
        <begin position="692"/>
        <end position="716"/>
    </location>
</feature>
<dbReference type="RefSeq" id="WP_257958210.1">
    <property type="nucleotide sequence ID" value="NZ_CP102780.1"/>
</dbReference>
<organism evidence="8 9">
    <name type="scientific">Pandoraea commovens</name>
    <dbReference type="NCBI Taxonomy" id="2508289"/>
    <lineage>
        <taxon>Bacteria</taxon>
        <taxon>Pseudomonadati</taxon>
        <taxon>Pseudomonadota</taxon>
        <taxon>Betaproteobacteria</taxon>
        <taxon>Burkholderiales</taxon>
        <taxon>Burkholderiaceae</taxon>
        <taxon>Pandoraea</taxon>
    </lineage>
</organism>
<dbReference type="Pfam" id="PF13332">
    <property type="entry name" value="Fil_haemagg_2"/>
    <property type="match status" value="2"/>
</dbReference>
<dbReference type="EMBL" id="CP102780">
    <property type="protein sequence ID" value="UVA78000.1"/>
    <property type="molecule type" value="Genomic_DNA"/>
</dbReference>
<dbReference type="InterPro" id="IPR013686">
    <property type="entry name" value="Polypept-transport_assoc_ShlB"/>
</dbReference>
<evidence type="ECO:0000256" key="2">
    <source>
        <dbReference type="ARBA" id="ARBA00022692"/>
    </source>
</evidence>
<dbReference type="InterPro" id="IPR051544">
    <property type="entry name" value="TPS_OM_transporter"/>
</dbReference>
<evidence type="ECO:0000256" key="3">
    <source>
        <dbReference type="ARBA" id="ARBA00023237"/>
    </source>
</evidence>
<dbReference type="InterPro" id="IPR035251">
    <property type="entry name" value="ShlB_POTRA"/>
</dbReference>
<feature type="domain" description="ShlB POTRA" evidence="7">
    <location>
        <begin position="191"/>
        <end position="244"/>
    </location>
</feature>
<accession>A0ABY5QBX2</accession>
<evidence type="ECO:0000259" key="5">
    <source>
        <dbReference type="Pfam" id="PF03865"/>
    </source>
</evidence>
<feature type="region of interest" description="Disordered" evidence="4">
    <location>
        <begin position="1200"/>
        <end position="1231"/>
    </location>
</feature>
<proteinExistence type="predicted"/>
<feature type="region of interest" description="Disordered" evidence="4">
    <location>
        <begin position="643"/>
        <end position="662"/>
    </location>
</feature>
<keyword evidence="3" id="KW-0998">Cell outer membrane</keyword>
<evidence type="ECO:0000313" key="8">
    <source>
        <dbReference type="EMBL" id="UVA78000.1"/>
    </source>
</evidence>
<feature type="domain" description="Polypeptide-transport-associated ShlB-type" evidence="6">
    <location>
        <begin position="132"/>
        <end position="189"/>
    </location>
</feature>
<dbReference type="Pfam" id="PF03865">
    <property type="entry name" value="ShlB"/>
    <property type="match status" value="1"/>
</dbReference>
<feature type="compositionally biased region" description="Basic and acidic residues" evidence="4">
    <location>
        <begin position="66"/>
        <end position="85"/>
    </location>
</feature>
<evidence type="ECO:0000256" key="4">
    <source>
        <dbReference type="SAM" id="MobiDB-lite"/>
    </source>
</evidence>
<dbReference type="Pfam" id="PF17287">
    <property type="entry name" value="POTRA_3"/>
    <property type="match status" value="1"/>
</dbReference>
<feature type="region of interest" description="Disordered" evidence="4">
    <location>
        <begin position="66"/>
        <end position="106"/>
    </location>
</feature>
<name>A0ABY5QBX2_9BURK</name>
<reference evidence="8" key="1">
    <citation type="submission" date="2022-08" db="EMBL/GenBank/DDBJ databases">
        <title>Multi-unit outbreak of Pandoraea commovens among non-cystic fibrosis intensive care patients from 2019 to 2021 in Berlin, Germany.</title>
        <authorList>
            <person name="Menzel P."/>
        </authorList>
    </citation>
    <scope>NUCLEOTIDE SEQUENCE</scope>
    <source>
        <strain evidence="8">LB-19-202-79</strain>
    </source>
</reference>
<evidence type="ECO:0000259" key="6">
    <source>
        <dbReference type="Pfam" id="PF08479"/>
    </source>
</evidence>
<dbReference type="Gene3D" id="3.10.20.310">
    <property type="entry name" value="membrane protein fhac"/>
    <property type="match status" value="1"/>
</dbReference>
<evidence type="ECO:0000313" key="9">
    <source>
        <dbReference type="Proteomes" id="UP001058980"/>
    </source>
</evidence>
<dbReference type="Gene3D" id="2.40.160.50">
    <property type="entry name" value="membrane protein fhac: a member of the omp85/tpsb transporter family"/>
    <property type="match status" value="1"/>
</dbReference>
<dbReference type="InterPro" id="IPR025157">
    <property type="entry name" value="Hemagglutinin_rpt"/>
</dbReference>
<gene>
    <name evidence="8" type="ORF">NTU39_18185</name>
</gene>
<protein>
    <submittedName>
        <fullName evidence="8">Hemagglutinin repeat-containing protein</fullName>
    </submittedName>
</protein>
<keyword evidence="1" id="KW-1134">Transmembrane beta strand</keyword>
<evidence type="ECO:0000256" key="1">
    <source>
        <dbReference type="ARBA" id="ARBA00022452"/>
    </source>
</evidence>
<keyword evidence="1" id="KW-0472">Membrane</keyword>
<feature type="compositionally biased region" description="Basic and acidic residues" evidence="4">
    <location>
        <begin position="784"/>
        <end position="795"/>
    </location>
</feature>
<feature type="region of interest" description="Disordered" evidence="4">
    <location>
        <begin position="925"/>
        <end position="944"/>
    </location>
</feature>
<dbReference type="Proteomes" id="UP001058980">
    <property type="component" value="Chromosome"/>
</dbReference>
<dbReference type="InterPro" id="IPR005565">
    <property type="entry name" value="Hemolysn_activator_HlyB_C"/>
</dbReference>
<feature type="region of interest" description="Disordered" evidence="4">
    <location>
        <begin position="754"/>
        <end position="796"/>
    </location>
</feature>
<sequence>MAYPDFPHQSAVVSHGTCTRFITQASAIACFGALIGGLTLHPEMAVAQTSPQVVRAPVRQGIQDAQLERQRRDSQERQHRADAPDVHLSAPADGTESPIDTTQLPTEAPCVPLTDITITGPDGDALPSRFAAISTALSRFVGQCAGTKGIALIASLATDAVLANGWVTTRVSVPEQDLAGGRLTLHLIIGRISSIRFVDDGVRGSWRSALPLREDDILSIHGLEQGLEQLKRMPSQDADIRIEPGKGLGTSDVLIDVQRRRPWRLLASVDNSGTRDTGRLQGQLAIGIDNPLGLNDLLDLSAQHDLSTGDDRFGTKGGSVSYSVPWGYSTVSVFGSTRTYFQRIAGANETFVSSGRNQTAELRLERVVHRDSRSKTTAEARIGRRFGKSFIEDFEISQQYRNNTYLQLGIARRQYLGAVQADLALSYRQGMPWFGAQDDLRDPVTHQPTPQTYRYRMFLADMQWSAPIRLGGVPLRLTGTLHGQTTANALWAVDQMAIGGRYSVRGFTGDQTLSAARGFFLRHDIHVPLATSTHAVYVGIDYGRVFGPGIAIVTGRDVKVDAVLDSIQDAGRVRSSSYSTEVDSYEETARGTQLSAGKGIGIAAGQAAALSRLLEQRGVSAYVSTDKSGTGDVTILGAYLSAGGDAPDRPTTKPAPGRAGKSDIQITATGDITVGGVATQYDDVRWTQRTSNGLLSSTTETTHGERHGTRTTGSTLSGDAVSLMSGRDIAIAGSHVIADNDVVLGARRNIDISSTEDRGTSLSSSEKSTTGVFGGGTSFTIGSRTEKDRQQREQVNRTGSLVGAVNGDVMVRAGNDFRQEGSTVLARDGSIEIAATRVAIVESQDSEKSIHEREVKQSGLTVAVSSPLLSAAETLGQMGKAVGKVNDSRMKALGVAAGGLAIKNAADSVKNLQDAANVNISVTVGGSKQQSRETNDSTTSTGSTLRAGRNIAIHATGDGDQSSMQIRGSAIEAGDNVTLASDGALDILASTDTAEHHRTSSGVSGGIGLGIALGTKGSTIGVTANASLSRGKADGSDVTHRSSHVKAGNVAEISSGGDTNIRGGTVSGERVIARVGGDLNIESLQDTSRYQSKDQSISGSGTVGFGGASGSINVSHQQINSDFASVVDQAGIKAGDAGFDVTVKGNTDLTGAVIASTEKAVDANRNRLKTGSLTTRDIENHAEYDAFGISLGGGISTGGGDNAKVGTDQKGDAQTGANATPGTELPKTGPVSVAPPIVVAAGDSASSVTRSGVSGAVIEITDEARQLDLTGKTAEEAIADVNRDVSSDRDGSNALANKFDKEQIEAGFEIVRALQREVGTFVTNRAKEFEALKEARKKETDPVKIAALDGQIQDAAKWAPGGRYRQIVTVMAAAAGGNVTAGTGEFLQRAAVGYLQTLAVEKVKQIADSLESESARTALHGIVGCAGGAASGGNCGAGAMGGAASVVLGNLLNQIADTRNDELPQQDKEARMNLIESVVAGITAGTGNDATTASIASRLELENNQFTLPLGTAKSGSAGATLAEQMMQNGASVEEILSEQKRQLEWEGNVLPQPGTALVEHAVTVAAISPVAVVGAVATASAAAGGAVITGTANAVAQQLAKGEVEIKDAAIAAGIGAISQGRGIFTTASVSAAGAALGASIKGDDPINAAIPAGIGGAAGASFGNFLVKNLAWLIGNKIFVEIFGAVGGSAASEFTTNTVDKKIKGIETSK</sequence>